<dbReference type="PATRIC" id="fig|1434107.4.peg.4234"/>
<name>A0A0E3SNA6_METBA</name>
<evidence type="ECO:0000313" key="1">
    <source>
        <dbReference type="EMBL" id="AKB83946.1"/>
    </source>
</evidence>
<dbReference type="Proteomes" id="UP000033066">
    <property type="component" value="Chromosome"/>
</dbReference>
<organism evidence="1 2">
    <name type="scientific">Methanosarcina barkeri 3</name>
    <dbReference type="NCBI Taxonomy" id="1434107"/>
    <lineage>
        <taxon>Archaea</taxon>
        <taxon>Methanobacteriati</taxon>
        <taxon>Methanobacteriota</taxon>
        <taxon>Stenosarchaea group</taxon>
        <taxon>Methanomicrobia</taxon>
        <taxon>Methanosarcinales</taxon>
        <taxon>Methanosarcinaceae</taxon>
        <taxon>Methanosarcina</taxon>
    </lineage>
</organism>
<dbReference type="RefSeq" id="WP_048109640.1">
    <property type="nucleotide sequence ID" value="NZ_CP009517.1"/>
</dbReference>
<sequence>MIKRDNDTEEADEEYLDYEERNKLLWSLRSDFVWAGKKVPEYVEIDGREYKLRDMVRELSGNESLDKDKTAEIKALIPRLEEKSKADEELLETEELTKAEAEALYEEATGLLLASMELKDKLEGKGGEKSADEFKRMLNTQKVVDEKRFQELIKSLK</sequence>
<dbReference type="OrthoDB" id="137027at2157"/>
<dbReference type="HOGENOM" id="CLU_127460_0_0_2"/>
<accession>A0A0E3SNA6</accession>
<protein>
    <submittedName>
        <fullName evidence="1">Uncharacterized protein</fullName>
    </submittedName>
</protein>
<dbReference type="KEGG" id="mbak:MSBR3_3368"/>
<dbReference type="Pfam" id="PF19101">
    <property type="entry name" value="DUF5788"/>
    <property type="match status" value="1"/>
</dbReference>
<gene>
    <name evidence="1" type="ORF">MSBR3_3368</name>
</gene>
<dbReference type="STRING" id="1434107.MSBR3_3368"/>
<evidence type="ECO:0000313" key="2">
    <source>
        <dbReference type="Proteomes" id="UP000033066"/>
    </source>
</evidence>
<reference evidence="1" key="1">
    <citation type="submission" date="2014-07" db="EMBL/GenBank/DDBJ databases">
        <title>Methanogenic archaea and the global carbon cycle.</title>
        <authorList>
            <person name="Henriksen J.R."/>
            <person name="Luke J."/>
            <person name="Reinhart S."/>
            <person name="Benedict M.N."/>
            <person name="Youngblut N.D."/>
            <person name="Metcalf M.E."/>
            <person name="Whitaker R.J."/>
            <person name="Metcalf W.W."/>
        </authorList>
    </citation>
    <scope>NUCLEOTIDE SEQUENCE [LARGE SCALE GENOMIC DNA]</scope>
    <source>
        <strain evidence="1">3</strain>
    </source>
</reference>
<dbReference type="GeneID" id="24791031"/>
<dbReference type="AlphaFoldDB" id="A0A0E3SNA6"/>
<proteinExistence type="predicted"/>
<dbReference type="EMBL" id="CP009517">
    <property type="protein sequence ID" value="AKB83946.1"/>
    <property type="molecule type" value="Genomic_DNA"/>
</dbReference>
<dbReference type="InterPro" id="IPR043900">
    <property type="entry name" value="DUF5788"/>
</dbReference>
<keyword evidence="2" id="KW-1185">Reference proteome</keyword>